<reference evidence="1 2" key="1">
    <citation type="submission" date="2024-04" db="EMBL/GenBank/DDBJ databases">
        <title>Flavobacterium sp. DGU11 16S ribosomal RNA gene Genome sequencing and assembly.</title>
        <authorList>
            <person name="Park S."/>
        </authorList>
    </citation>
    <scope>NUCLEOTIDE SEQUENCE [LARGE SCALE GENOMIC DNA]</scope>
    <source>
        <strain evidence="1 2">DGU11</strain>
    </source>
</reference>
<dbReference type="Proteomes" id="UP001464555">
    <property type="component" value="Unassembled WGS sequence"/>
</dbReference>
<dbReference type="RefSeq" id="WP_341695759.1">
    <property type="nucleotide sequence ID" value="NZ_JBBYHR010000002.1"/>
</dbReference>
<comment type="caution">
    <text evidence="1">The sequence shown here is derived from an EMBL/GenBank/DDBJ whole genome shotgun (WGS) entry which is preliminary data.</text>
</comment>
<evidence type="ECO:0000313" key="2">
    <source>
        <dbReference type="Proteomes" id="UP001464555"/>
    </source>
</evidence>
<name>A0ABU9HTE8_9FLAO</name>
<proteinExistence type="predicted"/>
<protein>
    <submittedName>
        <fullName evidence="1">Uncharacterized protein</fullName>
    </submittedName>
</protein>
<accession>A0ABU9HTE8</accession>
<evidence type="ECO:0000313" key="1">
    <source>
        <dbReference type="EMBL" id="MEL1243440.1"/>
    </source>
</evidence>
<organism evidence="1 2">
    <name type="scientific">Flavobacterium arundinis</name>
    <dbReference type="NCBI Taxonomy" id="3139143"/>
    <lineage>
        <taxon>Bacteria</taxon>
        <taxon>Pseudomonadati</taxon>
        <taxon>Bacteroidota</taxon>
        <taxon>Flavobacteriia</taxon>
        <taxon>Flavobacteriales</taxon>
        <taxon>Flavobacteriaceae</taxon>
        <taxon>Flavobacterium</taxon>
    </lineage>
</organism>
<gene>
    <name evidence="1" type="ORF">AAEO56_04130</name>
</gene>
<sequence length="288" mass="32863">MKEVITLPIPNGAIQIKRLLANIKKEPITAENADEIGVFLTELTNEQSNNLASAFFGIYTREDTDTQTRQNIKLLLPLLWKAIDEDVKDEFGIKYAYFSANHMLEPRKLARQFLEIVNGLSYIPDDLRVLEIQLAMHNLLNAHRGNNNFYNEPPFAKELIRVIGMPPKVPKAINKNYVLTVVEVFLTNGNGVAWDAETIYFELINSFDNYQATVALLSFTTDNISSKLQLTLSKQKFVTLLNTIRQKLTNPSTVELLDIILDFKGSYAEMRKDTKIQRSLKNLEILLK</sequence>
<dbReference type="EMBL" id="JBBYHR010000002">
    <property type="protein sequence ID" value="MEL1243440.1"/>
    <property type="molecule type" value="Genomic_DNA"/>
</dbReference>
<keyword evidence="2" id="KW-1185">Reference proteome</keyword>